<dbReference type="GO" id="GO:0004672">
    <property type="term" value="F:protein kinase activity"/>
    <property type="evidence" value="ECO:0007669"/>
    <property type="project" value="InterPro"/>
</dbReference>
<dbReference type="SUPFAM" id="SSF56112">
    <property type="entry name" value="Protein kinase-like (PK-like)"/>
    <property type="match status" value="1"/>
</dbReference>
<evidence type="ECO:0000313" key="2">
    <source>
        <dbReference type="EMBL" id="CAI9770446.1"/>
    </source>
</evidence>
<dbReference type="Pfam" id="PF00069">
    <property type="entry name" value="Pkinase"/>
    <property type="match status" value="1"/>
</dbReference>
<keyword evidence="3" id="KW-1185">Reference proteome</keyword>
<feature type="domain" description="Protein kinase" evidence="1">
    <location>
        <begin position="1"/>
        <end position="120"/>
    </location>
</feature>
<dbReference type="Gene3D" id="1.10.510.10">
    <property type="entry name" value="Transferase(Phosphotransferase) domain 1"/>
    <property type="match status" value="1"/>
</dbReference>
<dbReference type="GO" id="GO:0005524">
    <property type="term" value="F:ATP binding"/>
    <property type="evidence" value="ECO:0007669"/>
    <property type="project" value="InterPro"/>
</dbReference>
<dbReference type="InterPro" id="IPR011009">
    <property type="entry name" value="Kinase-like_dom_sf"/>
</dbReference>
<sequence length="120" mass="13610">MDFGLSSVEDFTDPVVRLFGSIDYVSPEALSRSKITHKSDTWSLLILRHPWVTGDLAKQDQMDAEIVSRLQSFNARSSYDLKPEELEKLSIHFKKICKNGNNVLKAMVPLESSPTFLRPV</sequence>
<name>A0AAD1ZIG3_9LAMI</name>
<reference evidence="2" key="1">
    <citation type="submission" date="2023-05" db="EMBL/GenBank/DDBJ databases">
        <authorList>
            <person name="Huff M."/>
        </authorList>
    </citation>
    <scope>NUCLEOTIDE SEQUENCE</scope>
</reference>
<dbReference type="Proteomes" id="UP000834106">
    <property type="component" value="Chromosome 10"/>
</dbReference>
<evidence type="ECO:0000313" key="3">
    <source>
        <dbReference type="Proteomes" id="UP000834106"/>
    </source>
</evidence>
<dbReference type="EMBL" id="OU503045">
    <property type="protein sequence ID" value="CAI9770446.1"/>
    <property type="molecule type" value="Genomic_DNA"/>
</dbReference>
<dbReference type="AlphaFoldDB" id="A0AAD1ZIG3"/>
<protein>
    <recommendedName>
        <fullName evidence="1">Protein kinase domain-containing protein</fullName>
    </recommendedName>
</protein>
<dbReference type="PROSITE" id="PS50011">
    <property type="entry name" value="PROTEIN_KINASE_DOM"/>
    <property type="match status" value="1"/>
</dbReference>
<evidence type="ECO:0000259" key="1">
    <source>
        <dbReference type="PROSITE" id="PS50011"/>
    </source>
</evidence>
<accession>A0AAD1ZIG3</accession>
<proteinExistence type="predicted"/>
<gene>
    <name evidence="2" type="ORF">FPE_LOCUS17517</name>
</gene>
<organism evidence="2 3">
    <name type="scientific">Fraxinus pennsylvanica</name>
    <dbReference type="NCBI Taxonomy" id="56036"/>
    <lineage>
        <taxon>Eukaryota</taxon>
        <taxon>Viridiplantae</taxon>
        <taxon>Streptophyta</taxon>
        <taxon>Embryophyta</taxon>
        <taxon>Tracheophyta</taxon>
        <taxon>Spermatophyta</taxon>
        <taxon>Magnoliopsida</taxon>
        <taxon>eudicotyledons</taxon>
        <taxon>Gunneridae</taxon>
        <taxon>Pentapetalae</taxon>
        <taxon>asterids</taxon>
        <taxon>lamiids</taxon>
        <taxon>Lamiales</taxon>
        <taxon>Oleaceae</taxon>
        <taxon>Oleeae</taxon>
        <taxon>Fraxinus</taxon>
    </lineage>
</organism>
<dbReference type="InterPro" id="IPR000719">
    <property type="entry name" value="Prot_kinase_dom"/>
</dbReference>